<reference evidence="1" key="1">
    <citation type="submission" date="2023-02" db="EMBL/GenBank/DDBJ databases">
        <title>Tahibacter soli sp. nov. isolated from soil.</title>
        <authorList>
            <person name="Baek J.H."/>
            <person name="Lee J.K."/>
            <person name="Choi D.G."/>
            <person name="Jeon C.O."/>
        </authorList>
    </citation>
    <scope>NUCLEOTIDE SEQUENCE</scope>
    <source>
        <strain evidence="1">BL</strain>
    </source>
</reference>
<dbReference type="EMBL" id="JAOVZO020000003">
    <property type="protein sequence ID" value="MDC8011465.1"/>
    <property type="molecule type" value="Genomic_DNA"/>
</dbReference>
<comment type="caution">
    <text evidence="1">The sequence shown here is derived from an EMBL/GenBank/DDBJ whole genome shotgun (WGS) entry which is preliminary data.</text>
</comment>
<evidence type="ECO:0000313" key="1">
    <source>
        <dbReference type="EMBL" id="MDC8011465.1"/>
    </source>
</evidence>
<dbReference type="Proteomes" id="UP001139971">
    <property type="component" value="Unassembled WGS sequence"/>
</dbReference>
<name>A0A9X3YI20_9GAMM</name>
<dbReference type="AlphaFoldDB" id="A0A9X3YI20"/>
<organism evidence="1 2">
    <name type="scientific">Tahibacter soli</name>
    <dbReference type="NCBI Taxonomy" id="2983605"/>
    <lineage>
        <taxon>Bacteria</taxon>
        <taxon>Pseudomonadati</taxon>
        <taxon>Pseudomonadota</taxon>
        <taxon>Gammaproteobacteria</taxon>
        <taxon>Lysobacterales</taxon>
        <taxon>Rhodanobacteraceae</taxon>
        <taxon>Tahibacter</taxon>
    </lineage>
</organism>
<evidence type="ECO:0000313" key="2">
    <source>
        <dbReference type="Proteomes" id="UP001139971"/>
    </source>
</evidence>
<sequence length="67" mass="7185">MRTRYAGFFLRNLAATDGAPGEAGGFLPPEATATAEARRFFSDVMPAEAGIQLFAQSKNVDAKLRHA</sequence>
<proteinExistence type="predicted"/>
<keyword evidence="2" id="KW-1185">Reference proteome</keyword>
<gene>
    <name evidence="1" type="ORF">OD750_002765</name>
</gene>
<protein>
    <submittedName>
        <fullName evidence="1">Uncharacterized protein</fullName>
    </submittedName>
</protein>
<accession>A0A9X3YI20</accession>
<dbReference type="RefSeq" id="WP_263542689.1">
    <property type="nucleotide sequence ID" value="NZ_JAOVZO020000003.1"/>
</dbReference>